<dbReference type="Pfam" id="PF14520">
    <property type="entry name" value="HHH_5"/>
    <property type="match status" value="1"/>
</dbReference>
<dbReference type="EMBL" id="CP042913">
    <property type="protein sequence ID" value="QEG37604.1"/>
    <property type="molecule type" value="Genomic_DNA"/>
</dbReference>
<dbReference type="NCBIfam" id="TIGR00732">
    <property type="entry name" value="dprA"/>
    <property type="match status" value="1"/>
</dbReference>
<evidence type="ECO:0000256" key="1">
    <source>
        <dbReference type="ARBA" id="ARBA00006525"/>
    </source>
</evidence>
<dbReference type="PANTHER" id="PTHR43022:SF1">
    <property type="entry name" value="PROTEIN SMF"/>
    <property type="match status" value="1"/>
</dbReference>
<dbReference type="InterPro" id="IPR057666">
    <property type="entry name" value="DrpA_SLOG"/>
</dbReference>
<dbReference type="KEGG" id="bgok:Pr1d_49500"/>
<dbReference type="PANTHER" id="PTHR43022">
    <property type="entry name" value="PROTEIN SMF"/>
    <property type="match status" value="1"/>
</dbReference>
<comment type="similarity">
    <text evidence="1">Belongs to the DprA/Smf family.</text>
</comment>
<dbReference type="InterPro" id="IPR036388">
    <property type="entry name" value="WH-like_DNA-bd_sf"/>
</dbReference>
<dbReference type="SUPFAM" id="SSF47781">
    <property type="entry name" value="RuvA domain 2-like"/>
    <property type="match status" value="1"/>
</dbReference>
<gene>
    <name evidence="4" type="ORF">Pr1d_49500</name>
</gene>
<dbReference type="GO" id="GO:0009294">
    <property type="term" value="P:DNA-mediated transformation"/>
    <property type="evidence" value="ECO:0007669"/>
    <property type="project" value="InterPro"/>
</dbReference>
<dbReference type="Pfam" id="PF02481">
    <property type="entry name" value="DNA_processg_A"/>
    <property type="match status" value="1"/>
</dbReference>
<evidence type="ECO:0000259" key="3">
    <source>
        <dbReference type="Pfam" id="PF17782"/>
    </source>
</evidence>
<sequence>MVSGVGPLGIQRLLSHFSSAGRVLSASAGELTCVPGIGPTIAKRIAGARAEIDVDEQLRIAAENDLAILTPQSADYPALLKEIPDPPGVLFARGELKEIDGLAVAIVGTRHASRYGLKQAETLGASLASAGFTVVSGMARGIDTAAHRGALKASGRTIAVLASGVLAPYPPENKGLADEIAAKGCVMSEAAPTMPPISGMFPQRNRIISGLTLGTIVVEAADRSGALITARHATEQNRQVFAVPGQVDNRLATGTNRLIRDGARLVTSIDDVLEELGPLAHEAQREDGTTIRSPAELALNEIEMQVLQAIEKGGSLIDEITVSTQMPVQRVLATVSVLEMRGLVRKVSGNRVVRV</sequence>
<name>A0A5B9QFD5_9BACT</name>
<proteinExistence type="inferred from homology"/>
<organism evidence="4 5">
    <name type="scientific">Bythopirellula goksoeyrii</name>
    <dbReference type="NCBI Taxonomy" id="1400387"/>
    <lineage>
        <taxon>Bacteria</taxon>
        <taxon>Pseudomonadati</taxon>
        <taxon>Planctomycetota</taxon>
        <taxon>Planctomycetia</taxon>
        <taxon>Pirellulales</taxon>
        <taxon>Lacipirellulaceae</taxon>
        <taxon>Bythopirellula</taxon>
    </lineage>
</organism>
<dbReference type="Proteomes" id="UP000323917">
    <property type="component" value="Chromosome"/>
</dbReference>
<dbReference type="AlphaFoldDB" id="A0A5B9QFD5"/>
<dbReference type="OrthoDB" id="9785707at2"/>
<dbReference type="Gene3D" id="3.40.50.450">
    <property type="match status" value="1"/>
</dbReference>
<keyword evidence="5" id="KW-1185">Reference proteome</keyword>
<dbReference type="SUPFAM" id="SSF102405">
    <property type="entry name" value="MCP/YpsA-like"/>
    <property type="match status" value="1"/>
</dbReference>
<dbReference type="InterPro" id="IPR041614">
    <property type="entry name" value="DprA_WH"/>
</dbReference>
<feature type="domain" description="DprA winged helix" evidence="3">
    <location>
        <begin position="294"/>
        <end position="350"/>
    </location>
</feature>
<feature type="domain" description="Smf/DprA SLOG" evidence="2">
    <location>
        <begin position="68"/>
        <end position="276"/>
    </location>
</feature>
<evidence type="ECO:0000313" key="4">
    <source>
        <dbReference type="EMBL" id="QEG37604.1"/>
    </source>
</evidence>
<dbReference type="InterPro" id="IPR003488">
    <property type="entry name" value="DprA"/>
</dbReference>
<dbReference type="InterPro" id="IPR010994">
    <property type="entry name" value="RuvA_2-like"/>
</dbReference>
<evidence type="ECO:0000259" key="2">
    <source>
        <dbReference type="Pfam" id="PF02481"/>
    </source>
</evidence>
<dbReference type="Gene3D" id="1.10.10.10">
    <property type="entry name" value="Winged helix-like DNA-binding domain superfamily/Winged helix DNA-binding domain"/>
    <property type="match status" value="1"/>
</dbReference>
<dbReference type="Pfam" id="PF17782">
    <property type="entry name" value="WHD_DprA"/>
    <property type="match status" value="1"/>
</dbReference>
<accession>A0A5B9QFD5</accession>
<protein>
    <submittedName>
        <fullName evidence="4">Uncharacterized protein</fullName>
    </submittedName>
</protein>
<reference evidence="4 5" key="1">
    <citation type="submission" date="2019-08" db="EMBL/GenBank/DDBJ databases">
        <title>Deep-cultivation of Planctomycetes and their phenomic and genomic characterization uncovers novel biology.</title>
        <authorList>
            <person name="Wiegand S."/>
            <person name="Jogler M."/>
            <person name="Boedeker C."/>
            <person name="Pinto D."/>
            <person name="Vollmers J."/>
            <person name="Rivas-Marin E."/>
            <person name="Kohn T."/>
            <person name="Peeters S.H."/>
            <person name="Heuer A."/>
            <person name="Rast P."/>
            <person name="Oberbeckmann S."/>
            <person name="Bunk B."/>
            <person name="Jeske O."/>
            <person name="Meyerdierks A."/>
            <person name="Storesund J.E."/>
            <person name="Kallscheuer N."/>
            <person name="Luecker S."/>
            <person name="Lage O.M."/>
            <person name="Pohl T."/>
            <person name="Merkel B.J."/>
            <person name="Hornburger P."/>
            <person name="Mueller R.-W."/>
            <person name="Bruemmer F."/>
            <person name="Labrenz M."/>
            <person name="Spormann A.M."/>
            <person name="Op den Camp H."/>
            <person name="Overmann J."/>
            <person name="Amann R."/>
            <person name="Jetten M.S.M."/>
            <person name="Mascher T."/>
            <person name="Medema M.H."/>
            <person name="Devos D.P."/>
            <person name="Kaster A.-K."/>
            <person name="Ovreas L."/>
            <person name="Rohde M."/>
            <person name="Galperin M.Y."/>
            <person name="Jogler C."/>
        </authorList>
    </citation>
    <scope>NUCLEOTIDE SEQUENCE [LARGE SCALE GENOMIC DNA]</scope>
    <source>
        <strain evidence="4 5">Pr1d</strain>
    </source>
</reference>
<evidence type="ECO:0000313" key="5">
    <source>
        <dbReference type="Proteomes" id="UP000323917"/>
    </source>
</evidence>